<gene>
    <name evidence="1" type="ORF">MLD38_028246</name>
</gene>
<reference evidence="2" key="1">
    <citation type="journal article" date="2023" name="Front. Plant Sci.">
        <title>Chromosomal-level genome assembly of Melastoma candidum provides insights into trichome evolution.</title>
        <authorList>
            <person name="Zhong Y."/>
            <person name="Wu W."/>
            <person name="Sun C."/>
            <person name="Zou P."/>
            <person name="Liu Y."/>
            <person name="Dai S."/>
            <person name="Zhou R."/>
        </authorList>
    </citation>
    <scope>NUCLEOTIDE SEQUENCE [LARGE SCALE GENOMIC DNA]</scope>
</reference>
<evidence type="ECO:0000313" key="1">
    <source>
        <dbReference type="EMBL" id="KAI4329914.1"/>
    </source>
</evidence>
<evidence type="ECO:0000313" key="2">
    <source>
        <dbReference type="Proteomes" id="UP001057402"/>
    </source>
</evidence>
<proteinExistence type="predicted"/>
<dbReference type="EMBL" id="CM042887">
    <property type="protein sequence ID" value="KAI4329914.1"/>
    <property type="molecule type" value="Genomic_DNA"/>
</dbReference>
<name>A0ACB9N2T3_9MYRT</name>
<organism evidence="1 2">
    <name type="scientific">Melastoma candidum</name>
    <dbReference type="NCBI Taxonomy" id="119954"/>
    <lineage>
        <taxon>Eukaryota</taxon>
        <taxon>Viridiplantae</taxon>
        <taxon>Streptophyta</taxon>
        <taxon>Embryophyta</taxon>
        <taxon>Tracheophyta</taxon>
        <taxon>Spermatophyta</taxon>
        <taxon>Magnoliopsida</taxon>
        <taxon>eudicotyledons</taxon>
        <taxon>Gunneridae</taxon>
        <taxon>Pentapetalae</taxon>
        <taxon>rosids</taxon>
        <taxon>malvids</taxon>
        <taxon>Myrtales</taxon>
        <taxon>Melastomataceae</taxon>
        <taxon>Melastomatoideae</taxon>
        <taxon>Melastomateae</taxon>
        <taxon>Melastoma</taxon>
    </lineage>
</organism>
<comment type="caution">
    <text evidence="1">The sequence shown here is derived from an EMBL/GenBank/DDBJ whole genome shotgun (WGS) entry which is preliminary data.</text>
</comment>
<sequence length="853" mass="97627">MKIAASIHRRVSEGLVLGTASPVMQAITGEIVLVTYKGPSVPGRSVVVQLVSRDEIDPATGNGRLSRKASLEYGDSVKEEGVKVTSYAVNVKVERRFGTPSAFLVANKHQRKFFLQQATFNLPGGKRLHFQCYSWVYPIRETTRDRIFFTNNCYLPNQTPAALLPFRTEELRCLRDERGEQKEWERAYVYDSFHDGTEQRPYPRHILTGHSSDPKAENCPAKVNLDIFVPPDDQMHPRKLLELQARATRALVLYLDHEAEFSQKEDSGSFNSFEEILEVFSAIRGPPKENTLNEARKILPKEYHRAILETRKQKTRKFPLPCILTANRWAWKDDNEFARQMLAGTNPTRVCLLRVSPTSAYSYTINFREDAVEDTRCFQEFPPQSRSGISSLIKKEYIEYNLDGLTTEQAVEQCRMFILDHHDYLIPFLGRDDTRGICAYASRTLLFLRGDSTLKPVAIELTLPGSSSELEISGVFCPRSEGINSAIWQLAKTHVAANDCAYHQLITHWLQTHAVIEPFIIAARRQLSVMHPVHWLLRPHFRDTIHINALYRSIIVNCGGLLEKTLFTGEASTELTSELYKEWRFNEQGLPADLLKRGMAVEDPQEPAGVRLIFEDYPYGKDGLDIWMAIWTWVKEFCWLFYRDDAAVESDKELQAWWSEIRNVGHHYEPEDGWYSMKKLPDLIQALTTIIWITSAHHAAVSSGQYAYASYPPNRPPLCRTYIPEEGSMEFAEFLGDTDGYYLKMLPRKSETILWVALMEVLSRHGSDEPLLGQRPQFELNGNEEIQKLHDKFKTNLREIRIKISKRNKNRELKNRRGPAGIPYNLLYPGTSDEDALSSQGISGKCIPNSISI</sequence>
<keyword evidence="2" id="KW-1185">Reference proteome</keyword>
<accession>A0ACB9N2T3</accession>
<protein>
    <submittedName>
        <fullName evidence="1">Uncharacterized protein</fullName>
    </submittedName>
</protein>
<dbReference type="Proteomes" id="UP001057402">
    <property type="component" value="Chromosome 8"/>
</dbReference>